<dbReference type="PROSITE" id="PS50893">
    <property type="entry name" value="ABC_TRANSPORTER_2"/>
    <property type="match status" value="1"/>
</dbReference>
<dbReference type="AlphaFoldDB" id="A0A1H8S0G5"/>
<feature type="domain" description="ABC transporter" evidence="5">
    <location>
        <begin position="5"/>
        <end position="186"/>
    </location>
</feature>
<evidence type="ECO:0000259" key="5">
    <source>
        <dbReference type="PROSITE" id="PS50893"/>
    </source>
</evidence>
<dbReference type="InterPro" id="IPR003439">
    <property type="entry name" value="ABC_transporter-like_ATP-bd"/>
</dbReference>
<evidence type="ECO:0000313" key="7">
    <source>
        <dbReference type="Proteomes" id="UP000199657"/>
    </source>
</evidence>
<dbReference type="STRING" id="406100.SAMN04488052_102380"/>
<evidence type="ECO:0000313" key="6">
    <source>
        <dbReference type="EMBL" id="SEO72092.1"/>
    </source>
</evidence>
<dbReference type="EMBL" id="FOEG01000002">
    <property type="protein sequence ID" value="SEO72092.1"/>
    <property type="molecule type" value="Genomic_DNA"/>
</dbReference>
<dbReference type="GO" id="GO:0016887">
    <property type="term" value="F:ATP hydrolysis activity"/>
    <property type="evidence" value="ECO:0007669"/>
    <property type="project" value="InterPro"/>
</dbReference>
<proteinExistence type="inferred from homology"/>
<keyword evidence="7" id="KW-1185">Reference proteome</keyword>
<evidence type="ECO:0000256" key="1">
    <source>
        <dbReference type="ARBA" id="ARBA00005417"/>
    </source>
</evidence>
<dbReference type="InterPro" id="IPR003593">
    <property type="entry name" value="AAA+_ATPase"/>
</dbReference>
<keyword evidence="3" id="KW-0547">Nucleotide-binding</keyword>
<evidence type="ECO:0000256" key="2">
    <source>
        <dbReference type="ARBA" id="ARBA00022448"/>
    </source>
</evidence>
<dbReference type="OrthoDB" id="9780942at2"/>
<evidence type="ECO:0000256" key="4">
    <source>
        <dbReference type="ARBA" id="ARBA00022840"/>
    </source>
</evidence>
<reference evidence="6 7" key="1">
    <citation type="submission" date="2016-10" db="EMBL/GenBank/DDBJ databases">
        <authorList>
            <person name="de Groot N.N."/>
        </authorList>
    </citation>
    <scope>NUCLEOTIDE SEQUENCE [LARGE SCALE GENOMIC DNA]</scope>
    <source>
        <strain evidence="6 7">CGMCC 1.6291</strain>
    </source>
</reference>
<dbReference type="InterPro" id="IPR027417">
    <property type="entry name" value="P-loop_NTPase"/>
</dbReference>
<dbReference type="Proteomes" id="UP000199657">
    <property type="component" value="Unassembled WGS sequence"/>
</dbReference>
<dbReference type="Gene3D" id="3.40.50.300">
    <property type="entry name" value="P-loop containing nucleotide triphosphate hydrolases"/>
    <property type="match status" value="1"/>
</dbReference>
<dbReference type="PANTHER" id="PTHR42734:SF17">
    <property type="entry name" value="METAL TRANSPORT SYSTEM ATP-BINDING PROTEIN TM_0124-RELATED"/>
    <property type="match status" value="1"/>
</dbReference>
<comment type="similarity">
    <text evidence="1">Belongs to the ABC transporter superfamily.</text>
</comment>
<gene>
    <name evidence="6" type="ORF">SAMN04488052_102380</name>
</gene>
<accession>A0A1H8S0G5</accession>
<name>A0A1H8S0G5_9GAMM</name>
<dbReference type="PANTHER" id="PTHR42734">
    <property type="entry name" value="METAL TRANSPORT SYSTEM ATP-BINDING PROTEIN TM_0124-RELATED"/>
    <property type="match status" value="1"/>
</dbReference>
<dbReference type="Pfam" id="PF00005">
    <property type="entry name" value="ABC_tran"/>
    <property type="match status" value="1"/>
</dbReference>
<keyword evidence="2" id="KW-0813">Transport</keyword>
<sequence length="187" mass="20083">MTTRLLTAEGLRAGYEGPVIGPLDFFVGAGEVVGLSGPNGCGKSTIMRVLTGEATVFSGRITRSDGLRLAYQPQTGFDTGETPLRVREVLRLMDVDAATLPERLRALLDVRVDRLSGGQRQLLMVWAAVGHPADLLLLDEPTNNLDPDGEALLAETLGTLGSQRGALVISHEQDFLRQVAHRLVEVA</sequence>
<dbReference type="SMART" id="SM00382">
    <property type="entry name" value="AAA"/>
    <property type="match status" value="1"/>
</dbReference>
<protein>
    <submittedName>
        <fullName evidence="6">ABC transporter</fullName>
    </submittedName>
</protein>
<evidence type="ECO:0000256" key="3">
    <source>
        <dbReference type="ARBA" id="ARBA00022741"/>
    </source>
</evidence>
<dbReference type="GO" id="GO:0005524">
    <property type="term" value="F:ATP binding"/>
    <property type="evidence" value="ECO:0007669"/>
    <property type="project" value="UniProtKB-KW"/>
</dbReference>
<organism evidence="6 7">
    <name type="scientific">Aquisalimonas asiatica</name>
    <dbReference type="NCBI Taxonomy" id="406100"/>
    <lineage>
        <taxon>Bacteria</taxon>
        <taxon>Pseudomonadati</taxon>
        <taxon>Pseudomonadota</taxon>
        <taxon>Gammaproteobacteria</taxon>
        <taxon>Chromatiales</taxon>
        <taxon>Ectothiorhodospiraceae</taxon>
        <taxon>Aquisalimonas</taxon>
    </lineage>
</organism>
<dbReference type="SUPFAM" id="SSF52540">
    <property type="entry name" value="P-loop containing nucleoside triphosphate hydrolases"/>
    <property type="match status" value="1"/>
</dbReference>
<keyword evidence="4" id="KW-0067">ATP-binding</keyword>
<dbReference type="InterPro" id="IPR050153">
    <property type="entry name" value="Metal_Ion_Import_ABC"/>
</dbReference>